<dbReference type="EMBL" id="CAJNOK010023534">
    <property type="protein sequence ID" value="CAF1364265.1"/>
    <property type="molecule type" value="Genomic_DNA"/>
</dbReference>
<dbReference type="Proteomes" id="UP000682733">
    <property type="component" value="Unassembled WGS sequence"/>
</dbReference>
<name>A0A8S2F0M3_9BILA</name>
<feature type="region of interest" description="Disordered" evidence="1">
    <location>
        <begin position="85"/>
        <end position="113"/>
    </location>
</feature>
<organism evidence="2 4">
    <name type="scientific">Didymodactylos carnosus</name>
    <dbReference type="NCBI Taxonomy" id="1234261"/>
    <lineage>
        <taxon>Eukaryota</taxon>
        <taxon>Metazoa</taxon>
        <taxon>Spiralia</taxon>
        <taxon>Gnathifera</taxon>
        <taxon>Rotifera</taxon>
        <taxon>Eurotatoria</taxon>
        <taxon>Bdelloidea</taxon>
        <taxon>Philodinida</taxon>
        <taxon>Philodinidae</taxon>
        <taxon>Didymodactylos</taxon>
    </lineage>
</organism>
<evidence type="ECO:0000313" key="3">
    <source>
        <dbReference type="EMBL" id="CAF4173773.1"/>
    </source>
</evidence>
<evidence type="ECO:0000313" key="4">
    <source>
        <dbReference type="Proteomes" id="UP000677228"/>
    </source>
</evidence>
<accession>A0A8S2F0M3</accession>
<feature type="region of interest" description="Disordered" evidence="1">
    <location>
        <begin position="140"/>
        <end position="169"/>
    </location>
</feature>
<comment type="caution">
    <text evidence="2">The sequence shown here is derived from an EMBL/GenBank/DDBJ whole genome shotgun (WGS) entry which is preliminary data.</text>
</comment>
<sequence>MPRTRIDLTRKKEVCTYPERLEFKMDKGNFCNDENESEDEKYVMPPLPDSDIYEIDNQLFSMNSIYESEDCSFYRKKPIDANDQKQLRARLEAKSTEPRDRRRGRPVSERENFQVGHKQVVSHINVKRMQPVVAILLGPPVPRKDRDDTRERHCRAITGTRSEKRTEFA</sequence>
<feature type="compositionally biased region" description="Basic and acidic residues" evidence="1">
    <location>
        <begin position="142"/>
        <end position="151"/>
    </location>
</feature>
<dbReference type="EMBL" id="CAJOBA010045187">
    <property type="protein sequence ID" value="CAF4173773.1"/>
    <property type="molecule type" value="Genomic_DNA"/>
</dbReference>
<dbReference type="Proteomes" id="UP000677228">
    <property type="component" value="Unassembled WGS sequence"/>
</dbReference>
<feature type="compositionally biased region" description="Basic and acidic residues" evidence="1">
    <location>
        <begin position="85"/>
        <end position="112"/>
    </location>
</feature>
<evidence type="ECO:0000256" key="1">
    <source>
        <dbReference type="SAM" id="MobiDB-lite"/>
    </source>
</evidence>
<gene>
    <name evidence="2" type="ORF">OVA965_LOCUS31376</name>
    <name evidence="3" type="ORF">TMI583_LOCUS32201</name>
</gene>
<protein>
    <submittedName>
        <fullName evidence="2">Uncharacterized protein</fullName>
    </submittedName>
</protein>
<proteinExistence type="predicted"/>
<evidence type="ECO:0000313" key="2">
    <source>
        <dbReference type="EMBL" id="CAF1364265.1"/>
    </source>
</evidence>
<reference evidence="2" key="1">
    <citation type="submission" date="2021-02" db="EMBL/GenBank/DDBJ databases">
        <authorList>
            <person name="Nowell W R."/>
        </authorList>
    </citation>
    <scope>NUCLEOTIDE SEQUENCE</scope>
</reference>
<dbReference type="AlphaFoldDB" id="A0A8S2F0M3"/>